<proteinExistence type="predicted"/>
<dbReference type="Proteomes" id="UP000183339">
    <property type="component" value="Unassembled WGS sequence"/>
</dbReference>
<gene>
    <name evidence="1" type="ORF">SAMN05216412_101128</name>
</gene>
<organism evidence="1 2">
    <name type="scientific">Nitrosospira multiformis</name>
    <dbReference type="NCBI Taxonomy" id="1231"/>
    <lineage>
        <taxon>Bacteria</taxon>
        <taxon>Pseudomonadati</taxon>
        <taxon>Pseudomonadota</taxon>
        <taxon>Betaproteobacteria</taxon>
        <taxon>Nitrosomonadales</taxon>
        <taxon>Nitrosomonadaceae</taxon>
        <taxon>Nitrosospira</taxon>
    </lineage>
</organism>
<dbReference type="EMBL" id="FOHI01000001">
    <property type="protein sequence ID" value="SES65969.1"/>
    <property type="molecule type" value="Genomic_DNA"/>
</dbReference>
<reference evidence="1 2" key="1">
    <citation type="submission" date="2016-10" db="EMBL/GenBank/DDBJ databases">
        <authorList>
            <person name="de Groot N.N."/>
        </authorList>
    </citation>
    <scope>NUCLEOTIDE SEQUENCE [LARGE SCALE GENOMIC DNA]</scope>
    <source>
        <strain evidence="1 2">Nl7</strain>
    </source>
</reference>
<accession>A0A1H9YAT1</accession>
<sequence length="90" mass="9522">MRDLGTLLGGNGSQANDINDIGQVVGYSYTAEGYYHAFITGPDGEGMTDLNSLVDLPQGMVLVKAMDINNRGQVIAIAIPTTIPNLKPMP</sequence>
<dbReference type="InterPro" id="IPR014262">
    <property type="entry name" value="HAF_rpt"/>
</dbReference>
<name>A0A1H9YAT1_9PROT</name>
<evidence type="ECO:0000313" key="2">
    <source>
        <dbReference type="Proteomes" id="UP000183339"/>
    </source>
</evidence>
<dbReference type="NCBIfam" id="TIGR02913">
    <property type="entry name" value="HAF_rpt"/>
    <property type="match status" value="1"/>
</dbReference>
<protein>
    <submittedName>
        <fullName evidence="1">Probable extracellular repeat, HAF family</fullName>
    </submittedName>
</protein>
<evidence type="ECO:0000313" key="1">
    <source>
        <dbReference type="EMBL" id="SES65969.1"/>
    </source>
</evidence>
<dbReference type="AlphaFoldDB" id="A0A1H9YAT1"/>